<dbReference type="GO" id="GO:0004252">
    <property type="term" value="F:serine-type endopeptidase activity"/>
    <property type="evidence" value="ECO:0007669"/>
    <property type="project" value="UniProtKB-UniRule"/>
</dbReference>
<dbReference type="InterPro" id="IPR051543">
    <property type="entry name" value="Serine_Peptidase_S9A"/>
</dbReference>
<keyword evidence="2 6" id="KW-0645">Protease</keyword>
<dbReference type="Pfam" id="PF00326">
    <property type="entry name" value="Peptidase_S9"/>
    <property type="match status" value="1"/>
</dbReference>
<comment type="similarity">
    <text evidence="1 6">Belongs to the peptidase S9A family.</text>
</comment>
<keyword evidence="10" id="KW-1185">Reference proteome</keyword>
<keyword evidence="4 6" id="KW-0720">Serine protease</keyword>
<dbReference type="Pfam" id="PF02897">
    <property type="entry name" value="Peptidase_S9_N"/>
    <property type="match status" value="1"/>
</dbReference>
<gene>
    <name evidence="9" type="ORF">A3770_04p31690</name>
</gene>
<dbReference type="SUPFAM" id="SSF50993">
    <property type="entry name" value="Peptidase/esterase 'gauge' domain"/>
    <property type="match status" value="1"/>
</dbReference>
<dbReference type="PANTHER" id="PTHR11757:SF19">
    <property type="entry name" value="PROLYL ENDOPEPTIDASE-LIKE"/>
    <property type="match status" value="1"/>
</dbReference>
<feature type="domain" description="Peptidase S9 prolyl oligopeptidase catalytic" evidence="7">
    <location>
        <begin position="537"/>
        <end position="776"/>
    </location>
</feature>
<dbReference type="Gene3D" id="3.40.50.1820">
    <property type="entry name" value="alpha/beta hydrolase"/>
    <property type="match status" value="1"/>
</dbReference>
<evidence type="ECO:0000256" key="5">
    <source>
        <dbReference type="ARBA" id="ARBA00045448"/>
    </source>
</evidence>
<reference evidence="9 10" key="1">
    <citation type="submission" date="2018-07" db="EMBL/GenBank/DDBJ databases">
        <title>The complete nuclear genome of the prasinophyte Chloropicon primus (CCMP1205).</title>
        <authorList>
            <person name="Pombert J.-F."/>
            <person name="Otis C."/>
            <person name="Turmel M."/>
            <person name="Lemieux C."/>
        </authorList>
    </citation>
    <scope>NUCLEOTIDE SEQUENCE [LARGE SCALE GENOMIC DNA]</scope>
    <source>
        <strain evidence="9 10">CCMP1205</strain>
    </source>
</reference>
<proteinExistence type="inferred from homology"/>
<comment type="function">
    <text evidence="5">Serine peptidase whose precise substrate specificity remains unclear. Does not cleave peptides after a arginine or lysine residue. Regulates trans-Golgi network morphology and sorting by regulating the membrane binding of the AP-1 complex. May play a role in the regulation of synaptic vesicle exocytosis.</text>
</comment>
<evidence type="ECO:0000259" key="7">
    <source>
        <dbReference type="Pfam" id="PF00326"/>
    </source>
</evidence>
<dbReference type="PANTHER" id="PTHR11757">
    <property type="entry name" value="PROTEASE FAMILY S9A OLIGOPEPTIDASE"/>
    <property type="match status" value="1"/>
</dbReference>
<evidence type="ECO:0000256" key="4">
    <source>
        <dbReference type="ARBA" id="ARBA00022825"/>
    </source>
</evidence>
<organism evidence="9 10">
    <name type="scientific">Chloropicon primus</name>
    <dbReference type="NCBI Taxonomy" id="1764295"/>
    <lineage>
        <taxon>Eukaryota</taxon>
        <taxon>Viridiplantae</taxon>
        <taxon>Chlorophyta</taxon>
        <taxon>Chloropicophyceae</taxon>
        <taxon>Chloropicales</taxon>
        <taxon>Chloropicaceae</taxon>
        <taxon>Chloropicon</taxon>
    </lineage>
</organism>
<evidence type="ECO:0000256" key="1">
    <source>
        <dbReference type="ARBA" id="ARBA00005228"/>
    </source>
</evidence>
<evidence type="ECO:0000259" key="8">
    <source>
        <dbReference type="Pfam" id="PF02897"/>
    </source>
</evidence>
<dbReference type="Proteomes" id="UP000316726">
    <property type="component" value="Chromosome 4"/>
</dbReference>
<dbReference type="InterPro" id="IPR002470">
    <property type="entry name" value="Peptidase_S9A"/>
</dbReference>
<dbReference type="GO" id="GO:0006508">
    <property type="term" value="P:proteolysis"/>
    <property type="evidence" value="ECO:0007669"/>
    <property type="project" value="UniProtKB-KW"/>
</dbReference>
<dbReference type="Gene3D" id="2.130.10.120">
    <property type="entry name" value="Prolyl oligopeptidase, N-terminal domain"/>
    <property type="match status" value="1"/>
</dbReference>
<accession>A0A5B8MK54</accession>
<evidence type="ECO:0000313" key="10">
    <source>
        <dbReference type="Proteomes" id="UP000316726"/>
    </source>
</evidence>
<feature type="domain" description="Peptidase S9A N-terminal" evidence="8">
    <location>
        <begin position="47"/>
        <end position="467"/>
    </location>
</feature>
<name>A0A5B8MK54_9CHLO</name>
<dbReference type="PRINTS" id="PR00862">
    <property type="entry name" value="PROLIGOPTASE"/>
</dbReference>
<evidence type="ECO:0000256" key="2">
    <source>
        <dbReference type="ARBA" id="ARBA00022670"/>
    </source>
</evidence>
<dbReference type="SUPFAM" id="SSF53474">
    <property type="entry name" value="alpha/beta-Hydrolases"/>
    <property type="match status" value="1"/>
</dbReference>
<keyword evidence="3 6" id="KW-0378">Hydrolase</keyword>
<evidence type="ECO:0000256" key="6">
    <source>
        <dbReference type="RuleBase" id="RU368024"/>
    </source>
</evidence>
<dbReference type="InterPro" id="IPR023302">
    <property type="entry name" value="Pept_S9A_N"/>
</dbReference>
<sequence>MSAKGMSNEGGKAKALPARVPHEVKFGVVEGENRGSVKGSLFDPPITRTDPYFWLRDDERKSEKVIDYLKQENDYCKEATSHLESFSGEIYKEMKSHLKETDDEVPWQQGTLGWRYFTRTLEGKSYKLHCRTKLESNAEEDLQGENIDVILDENDVAKDLAHCDVGCVVPSPSENLVAYAVDSTGYETYKVCFRDLDGKQNTEETIEETTGDIAWGLDDSLIFYSKMDKAHRPHQLWVRVRKEGTGEARDQLLLEEDDERFWLGLWKSRSGKILFSGLRSKETTEVHMIDLQAVHDRIKAGQDVEIKDFLKMVSPREQGVIYKVDHLDKFGHLVFLTNAWDKKEFTLCAAPVDKPDRANWFEMESFKYDPGKYLLGAYCFKDFVVLSGREGGLTRLWILHFAEDGGTLDVAKCQRVEFEEEAYEVNFSARNKVFDSDSFRVIYSSMVTPDSTVMVNSSSGETEVIKVDEVPGYDPSKYATIRLEAEARDGTKIPMSVVFKKDKDFVDGEDIKTQFMSKERPTYLYGYGSYGICIDPSFGMSRLPLLDRGMAYVIANIRGGSELGRRWYQTEGKYLTKCNTFDDFVDCAKFLRKEGIASKIAIEGRSAGGLLVGASMNRAPPGLFDVAVAGVPFVDVMVTMCDPSIPLTVIEWEEWGNPNEPKYHDYILSYSPIDNVGSESSTESGNEKCGVQDYPSLLITSGLHDPRVAYWEPAKWMATMRHHLSEAAKGREGAPKEEPLLLLKTDLTSGHFSASDRYKWLKERSFDYAFVLDQLGISKPLGPKL</sequence>
<dbReference type="EMBL" id="CP031037">
    <property type="protein sequence ID" value="QDZ20651.1"/>
    <property type="molecule type" value="Genomic_DNA"/>
</dbReference>
<protein>
    <recommendedName>
        <fullName evidence="6">Prolyl endopeptidase</fullName>
        <ecNumber evidence="6">3.4.21.-</ecNumber>
    </recommendedName>
</protein>
<dbReference type="OrthoDB" id="248387at2759"/>
<dbReference type="InterPro" id="IPR029058">
    <property type="entry name" value="AB_hydrolase_fold"/>
</dbReference>
<dbReference type="EC" id="3.4.21.-" evidence="6"/>
<evidence type="ECO:0000313" key="9">
    <source>
        <dbReference type="EMBL" id="QDZ20651.1"/>
    </source>
</evidence>
<dbReference type="InterPro" id="IPR001375">
    <property type="entry name" value="Peptidase_S9_cat"/>
</dbReference>
<evidence type="ECO:0000256" key="3">
    <source>
        <dbReference type="ARBA" id="ARBA00022801"/>
    </source>
</evidence>
<dbReference type="AlphaFoldDB" id="A0A5B8MK54"/>